<dbReference type="EMBL" id="JBHTHZ010000014">
    <property type="protein sequence ID" value="MFD0795392.1"/>
    <property type="molecule type" value="Genomic_DNA"/>
</dbReference>
<keyword evidence="6" id="KW-1185">Reference proteome</keyword>
<dbReference type="PANTHER" id="PTHR22939">
    <property type="entry name" value="SERINE PROTEASE FAMILY S1C HTRA-RELATED"/>
    <property type="match status" value="1"/>
</dbReference>
<evidence type="ECO:0000313" key="5">
    <source>
        <dbReference type="EMBL" id="MFD0795392.1"/>
    </source>
</evidence>
<dbReference type="PRINTS" id="PR00834">
    <property type="entry name" value="PROTEASES2C"/>
</dbReference>
<dbReference type="Pfam" id="PF13365">
    <property type="entry name" value="Trypsin_2"/>
    <property type="match status" value="1"/>
</dbReference>
<gene>
    <name evidence="5" type="ORF">ACFQZX_17350</name>
</gene>
<reference evidence="6" key="1">
    <citation type="journal article" date="2019" name="Int. J. Syst. Evol. Microbiol.">
        <title>The Global Catalogue of Microorganisms (GCM) 10K type strain sequencing project: providing services to taxonomists for standard genome sequencing and annotation.</title>
        <authorList>
            <consortium name="The Broad Institute Genomics Platform"/>
            <consortium name="The Broad Institute Genome Sequencing Center for Infectious Disease"/>
            <person name="Wu L."/>
            <person name="Ma J."/>
        </authorList>
    </citation>
    <scope>NUCLEOTIDE SEQUENCE [LARGE SCALE GENOMIC DNA]</scope>
    <source>
        <strain evidence="6">CCUG 61484</strain>
    </source>
</reference>
<dbReference type="InterPro" id="IPR001478">
    <property type="entry name" value="PDZ"/>
</dbReference>
<keyword evidence="2" id="KW-0645">Protease</keyword>
<dbReference type="PROSITE" id="PS50106">
    <property type="entry name" value="PDZ"/>
    <property type="match status" value="1"/>
</dbReference>
<dbReference type="InterPro" id="IPR001940">
    <property type="entry name" value="Peptidase_S1C"/>
</dbReference>
<keyword evidence="3" id="KW-0378">Hydrolase</keyword>
<dbReference type="SUPFAM" id="SSF50156">
    <property type="entry name" value="PDZ domain-like"/>
    <property type="match status" value="2"/>
</dbReference>
<evidence type="ECO:0000256" key="2">
    <source>
        <dbReference type="ARBA" id="ARBA00022670"/>
    </source>
</evidence>
<dbReference type="SMART" id="SM00228">
    <property type="entry name" value="PDZ"/>
    <property type="match status" value="2"/>
</dbReference>
<dbReference type="Pfam" id="PF17820">
    <property type="entry name" value="PDZ_6"/>
    <property type="match status" value="1"/>
</dbReference>
<dbReference type="InterPro" id="IPR036034">
    <property type="entry name" value="PDZ_sf"/>
</dbReference>
<sequence>MAHPDFTEAADAASWQVVHIKVEISRQSYAPEGVMQGYDPREPRVGSAMASGSGVIISADGYIVTNNHVIENATAMQVILADKRTFKAKLIGRDPNTDLALIKIDATGLSAIKFGNSDRVQVGQWVLAIGFPFSLNTTVTAGIISAKERNIGLIGNKERQNDPNDRSSSNAGSAVEAYIQTDAAINPGNSGGALVNTSGELIGINAAIASQTGGYEGYGFAIPINLARKIIGDLKKYGVVKRGMLGVSFPAPATEDQVLRQKGIDPGTIKGVYLTGVQTGGAAAEAGLKEGDIIQKIDSLQVMSSVELSEKVARHHPNDQIKIIYSRGGKIATTEATLKAQAENTQPAKVGSSMEDIYNKLGAKFAPLDDRARQYFQLRAGMLVTAIARGGFFEQIGIQAGSIIVSINGSEVSNPIELNKALMGASNGIIHIACLTPDGLRVMFNISLGA</sequence>
<evidence type="ECO:0000313" key="6">
    <source>
        <dbReference type="Proteomes" id="UP001597010"/>
    </source>
</evidence>
<evidence type="ECO:0000259" key="4">
    <source>
        <dbReference type="PROSITE" id="PS50106"/>
    </source>
</evidence>
<evidence type="ECO:0000256" key="1">
    <source>
        <dbReference type="ARBA" id="ARBA00010541"/>
    </source>
</evidence>
<dbReference type="PANTHER" id="PTHR22939:SF129">
    <property type="entry name" value="SERINE PROTEASE HTRA2, MITOCHONDRIAL"/>
    <property type="match status" value="1"/>
</dbReference>
<comment type="caution">
    <text evidence="5">The sequence shown here is derived from an EMBL/GenBank/DDBJ whole genome shotgun (WGS) entry which is preliminary data.</text>
</comment>
<dbReference type="Proteomes" id="UP001597010">
    <property type="component" value="Unassembled WGS sequence"/>
</dbReference>
<dbReference type="InterPro" id="IPR009003">
    <property type="entry name" value="Peptidase_S1_PA"/>
</dbReference>
<protein>
    <submittedName>
        <fullName evidence="5">Trypsin-like peptidase domain-containing protein</fullName>
    </submittedName>
</protein>
<name>A0ABW3AWE6_9SPHI</name>
<dbReference type="InterPro" id="IPR041489">
    <property type="entry name" value="PDZ_6"/>
</dbReference>
<dbReference type="SUPFAM" id="SSF50494">
    <property type="entry name" value="Trypsin-like serine proteases"/>
    <property type="match status" value="1"/>
</dbReference>
<dbReference type="Gene3D" id="2.30.42.10">
    <property type="match status" value="2"/>
</dbReference>
<feature type="domain" description="PDZ" evidence="4">
    <location>
        <begin position="241"/>
        <end position="312"/>
    </location>
</feature>
<dbReference type="Gene3D" id="2.40.10.120">
    <property type="match status" value="1"/>
</dbReference>
<comment type="similarity">
    <text evidence="1">Belongs to the peptidase S1C family.</text>
</comment>
<dbReference type="Pfam" id="PF13180">
    <property type="entry name" value="PDZ_2"/>
    <property type="match status" value="1"/>
</dbReference>
<accession>A0ABW3AWE6</accession>
<proteinExistence type="inferred from homology"/>
<organism evidence="5 6">
    <name type="scientific">Mucilaginibacter litoreus</name>
    <dbReference type="NCBI Taxonomy" id="1048221"/>
    <lineage>
        <taxon>Bacteria</taxon>
        <taxon>Pseudomonadati</taxon>
        <taxon>Bacteroidota</taxon>
        <taxon>Sphingobacteriia</taxon>
        <taxon>Sphingobacteriales</taxon>
        <taxon>Sphingobacteriaceae</taxon>
        <taxon>Mucilaginibacter</taxon>
    </lineage>
</organism>
<evidence type="ECO:0000256" key="3">
    <source>
        <dbReference type="ARBA" id="ARBA00022801"/>
    </source>
</evidence>